<dbReference type="RefSeq" id="WP_081266665.1">
    <property type="nucleotide sequence ID" value="NZ_LVHG01000027.1"/>
</dbReference>
<protein>
    <submittedName>
        <fullName evidence="1">Uncharacterized protein</fullName>
    </submittedName>
</protein>
<dbReference type="EMBL" id="LVHG01000027">
    <property type="protein sequence ID" value="OAK66075.1"/>
    <property type="molecule type" value="Genomic_DNA"/>
</dbReference>
<evidence type="ECO:0000313" key="2">
    <source>
        <dbReference type="Proteomes" id="UP000077852"/>
    </source>
</evidence>
<accession>A0AA91ID22</accession>
<gene>
    <name evidence="1" type="ORF">A3K87_09935</name>
</gene>
<evidence type="ECO:0000313" key="1">
    <source>
        <dbReference type="EMBL" id="OAK66075.1"/>
    </source>
</evidence>
<name>A0AA91ID22_VARPD</name>
<dbReference type="Proteomes" id="UP000077852">
    <property type="component" value="Unassembled WGS sequence"/>
</dbReference>
<reference evidence="1 2" key="1">
    <citation type="submission" date="2016-03" db="EMBL/GenBank/DDBJ databases">
        <title>Genome sequence of Variovorax paradoxus KB5.</title>
        <authorList>
            <person name="Jeong H."/>
            <person name="Hong C.E."/>
            <person name="Jo S.H."/>
            <person name="Park J.M."/>
        </authorList>
    </citation>
    <scope>NUCLEOTIDE SEQUENCE [LARGE SCALE GENOMIC DNA]</scope>
    <source>
        <strain evidence="1 2">KB5</strain>
    </source>
</reference>
<comment type="caution">
    <text evidence="1">The sequence shown here is derived from an EMBL/GenBank/DDBJ whole genome shotgun (WGS) entry which is preliminary data.</text>
</comment>
<dbReference type="AlphaFoldDB" id="A0AA91ID22"/>
<organism evidence="1 2">
    <name type="scientific">Variovorax paradoxus</name>
    <dbReference type="NCBI Taxonomy" id="34073"/>
    <lineage>
        <taxon>Bacteria</taxon>
        <taxon>Pseudomonadati</taxon>
        <taxon>Pseudomonadota</taxon>
        <taxon>Betaproteobacteria</taxon>
        <taxon>Burkholderiales</taxon>
        <taxon>Comamonadaceae</taxon>
        <taxon>Variovorax</taxon>
    </lineage>
</organism>
<sequence length="81" mass="9176">MLTRIREDEVPADNSANYTDVGLFARNTVPTEPEIMKKPLVKVRYPHVMPANCLAIEVEDPADPDTRERVRAAITKAWNLD</sequence>
<proteinExistence type="predicted"/>